<protein>
    <submittedName>
        <fullName evidence="3">CPBP family intramembrane glutamic endopeptidase</fullName>
        <ecNumber evidence="3">3.4.-.-</ecNumber>
    </submittedName>
</protein>
<feature type="transmembrane region" description="Helical" evidence="1">
    <location>
        <begin position="85"/>
        <end position="107"/>
    </location>
</feature>
<dbReference type="AlphaFoldDB" id="A0AA97F7F5"/>
<feature type="transmembrane region" description="Helical" evidence="1">
    <location>
        <begin position="20"/>
        <end position="40"/>
    </location>
</feature>
<dbReference type="InterPro" id="IPR003675">
    <property type="entry name" value="Rce1/LyrA-like_dom"/>
</dbReference>
<organism evidence="3 4">
    <name type="scientific">Alterisphingorhabdus coralli</name>
    <dbReference type="NCBI Taxonomy" id="3071408"/>
    <lineage>
        <taxon>Bacteria</taxon>
        <taxon>Pseudomonadati</taxon>
        <taxon>Pseudomonadota</taxon>
        <taxon>Alphaproteobacteria</taxon>
        <taxon>Sphingomonadales</taxon>
        <taxon>Sphingomonadaceae</taxon>
        <taxon>Alterisphingorhabdus (ex Yan et al. 2024)</taxon>
    </lineage>
</organism>
<dbReference type="RefSeq" id="WP_317081276.1">
    <property type="nucleotide sequence ID" value="NZ_CP136594.1"/>
</dbReference>
<keyword evidence="1" id="KW-1133">Transmembrane helix</keyword>
<feature type="transmembrane region" description="Helical" evidence="1">
    <location>
        <begin position="160"/>
        <end position="181"/>
    </location>
</feature>
<dbReference type="GO" id="GO:0004175">
    <property type="term" value="F:endopeptidase activity"/>
    <property type="evidence" value="ECO:0007669"/>
    <property type="project" value="UniProtKB-ARBA"/>
</dbReference>
<evidence type="ECO:0000256" key="1">
    <source>
        <dbReference type="SAM" id="Phobius"/>
    </source>
</evidence>
<feature type="domain" description="CAAX prenyl protease 2/Lysostaphin resistance protein A-like" evidence="2">
    <location>
        <begin position="130"/>
        <end position="226"/>
    </location>
</feature>
<dbReference type="KEGG" id="acoa:RB602_13675"/>
<feature type="transmembrane region" description="Helical" evidence="1">
    <location>
        <begin position="46"/>
        <end position="65"/>
    </location>
</feature>
<keyword evidence="1" id="KW-0812">Transmembrane</keyword>
<gene>
    <name evidence="3" type="ORF">RB602_13675</name>
</gene>
<proteinExistence type="predicted"/>
<keyword evidence="4" id="KW-1185">Reference proteome</keyword>
<dbReference type="Proteomes" id="UP001302429">
    <property type="component" value="Chromosome"/>
</dbReference>
<evidence type="ECO:0000313" key="4">
    <source>
        <dbReference type="Proteomes" id="UP001302429"/>
    </source>
</evidence>
<dbReference type="EC" id="3.4.-.-" evidence="3"/>
<feature type="transmembrane region" description="Helical" evidence="1">
    <location>
        <begin position="127"/>
        <end position="148"/>
    </location>
</feature>
<evidence type="ECO:0000313" key="3">
    <source>
        <dbReference type="EMBL" id="WOE74871.1"/>
    </source>
</evidence>
<keyword evidence="1" id="KW-0472">Membrane</keyword>
<keyword evidence="3" id="KW-0378">Hydrolase</keyword>
<sequence>MPAEIQPLETPQQKTGRWHLGALGDLLIVMAVLVGVKQSLLPFTYLYAGPASTTSAMIVATYLLWRRGSSWKALGFKWPESWWKIAALTLLSMVAFVAATGSMQFVADHFFEKVGTSGRFDHVEGNLWAYIGIMALVWTHGSFFEELLFRAFIIDRSSSFLGGGLRADLIAVLFSSVFFGYRHYYYQGIYGALVTGAAGLAFALIYIWVGRKNILPLIFAHGAINSLAQTLRYLGN</sequence>
<dbReference type="GO" id="GO:0080120">
    <property type="term" value="P:CAAX-box protein maturation"/>
    <property type="evidence" value="ECO:0007669"/>
    <property type="project" value="UniProtKB-ARBA"/>
</dbReference>
<evidence type="ECO:0000259" key="2">
    <source>
        <dbReference type="Pfam" id="PF02517"/>
    </source>
</evidence>
<reference evidence="3 4" key="1">
    <citation type="submission" date="2023-10" db="EMBL/GenBank/DDBJ databases">
        <title>Complete genome sequence of a Sphingomonadaceae bacterium.</title>
        <authorList>
            <person name="Yan C."/>
        </authorList>
    </citation>
    <scope>NUCLEOTIDE SEQUENCE [LARGE SCALE GENOMIC DNA]</scope>
    <source>
        <strain evidence="3 4">SCSIO 66989</strain>
    </source>
</reference>
<accession>A0AA97F7F5</accession>
<dbReference type="EMBL" id="CP136594">
    <property type="protein sequence ID" value="WOE74871.1"/>
    <property type="molecule type" value="Genomic_DNA"/>
</dbReference>
<name>A0AA97F7F5_9SPHN</name>
<dbReference type="Pfam" id="PF02517">
    <property type="entry name" value="Rce1-like"/>
    <property type="match status" value="1"/>
</dbReference>
<feature type="transmembrane region" description="Helical" evidence="1">
    <location>
        <begin position="187"/>
        <end position="209"/>
    </location>
</feature>